<proteinExistence type="predicted"/>
<dbReference type="OMA" id="YHLYLCS"/>
<feature type="compositionally biased region" description="Polar residues" evidence="1">
    <location>
        <begin position="548"/>
        <end position="557"/>
    </location>
</feature>
<accession>A1CQJ5</accession>
<keyword evidence="3" id="KW-1185">Reference proteome</keyword>
<dbReference type="HOGENOM" id="CLU_036002_0_0_1"/>
<dbReference type="GeneID" id="4701375"/>
<dbReference type="EMBL" id="DS027059">
    <property type="protein sequence ID" value="EAW07916.1"/>
    <property type="molecule type" value="Genomic_DNA"/>
</dbReference>
<dbReference type="VEuPathDB" id="FungiDB:ACLA_026330"/>
<feature type="region of interest" description="Disordered" evidence="1">
    <location>
        <begin position="431"/>
        <end position="450"/>
    </location>
</feature>
<dbReference type="AlphaFoldDB" id="A1CQJ5"/>
<dbReference type="STRING" id="344612.A1CQJ5"/>
<evidence type="ECO:0000313" key="3">
    <source>
        <dbReference type="Proteomes" id="UP000006701"/>
    </source>
</evidence>
<gene>
    <name evidence="2" type="ORF">ACLA_026330</name>
</gene>
<dbReference type="KEGG" id="act:ACLA_026330"/>
<dbReference type="RefSeq" id="XP_001269342.1">
    <property type="nucleotide sequence ID" value="XM_001269341.1"/>
</dbReference>
<organism evidence="2 3">
    <name type="scientific">Aspergillus clavatus (strain ATCC 1007 / CBS 513.65 / DSM 816 / NCTC 3887 / NRRL 1 / QM 1276 / 107)</name>
    <dbReference type="NCBI Taxonomy" id="344612"/>
    <lineage>
        <taxon>Eukaryota</taxon>
        <taxon>Fungi</taxon>
        <taxon>Dikarya</taxon>
        <taxon>Ascomycota</taxon>
        <taxon>Pezizomycotina</taxon>
        <taxon>Eurotiomycetes</taxon>
        <taxon>Eurotiomycetidae</taxon>
        <taxon>Eurotiales</taxon>
        <taxon>Aspergillaceae</taxon>
        <taxon>Aspergillus</taxon>
        <taxon>Aspergillus subgen. Fumigati</taxon>
    </lineage>
</organism>
<dbReference type="Proteomes" id="UP000006701">
    <property type="component" value="Unassembled WGS sequence"/>
</dbReference>
<reference evidence="2 3" key="1">
    <citation type="journal article" date="2008" name="PLoS Genet.">
        <title>Genomic islands in the pathogenic filamentous fungus Aspergillus fumigatus.</title>
        <authorList>
            <person name="Fedorova N.D."/>
            <person name="Khaldi N."/>
            <person name="Joardar V.S."/>
            <person name="Maiti R."/>
            <person name="Amedeo P."/>
            <person name="Anderson M.J."/>
            <person name="Crabtree J."/>
            <person name="Silva J.C."/>
            <person name="Badger J.H."/>
            <person name="Albarraq A."/>
            <person name="Angiuoli S."/>
            <person name="Bussey H."/>
            <person name="Bowyer P."/>
            <person name="Cotty P.J."/>
            <person name="Dyer P.S."/>
            <person name="Egan A."/>
            <person name="Galens K."/>
            <person name="Fraser-Liggett C.M."/>
            <person name="Haas B.J."/>
            <person name="Inman J.M."/>
            <person name="Kent R."/>
            <person name="Lemieux S."/>
            <person name="Malavazi I."/>
            <person name="Orvis J."/>
            <person name="Roemer T."/>
            <person name="Ronning C.M."/>
            <person name="Sundaram J.P."/>
            <person name="Sutton G."/>
            <person name="Turner G."/>
            <person name="Venter J.C."/>
            <person name="White O.R."/>
            <person name="Whitty B.R."/>
            <person name="Youngman P."/>
            <person name="Wolfe K.H."/>
            <person name="Goldman G.H."/>
            <person name="Wortman J.R."/>
            <person name="Jiang B."/>
            <person name="Denning D.W."/>
            <person name="Nierman W.C."/>
        </authorList>
    </citation>
    <scope>NUCLEOTIDE SEQUENCE [LARGE SCALE GENOMIC DNA]</scope>
    <source>
        <strain evidence="3">ATCC 1007 / CBS 513.65 / DSM 816 / NCTC 3887 / NRRL 1</strain>
    </source>
</reference>
<dbReference type="OrthoDB" id="4363600at2759"/>
<name>A1CQJ5_ASPCL</name>
<evidence type="ECO:0000313" key="2">
    <source>
        <dbReference type="EMBL" id="EAW07916.1"/>
    </source>
</evidence>
<evidence type="ECO:0000256" key="1">
    <source>
        <dbReference type="SAM" id="MobiDB-lite"/>
    </source>
</evidence>
<protein>
    <submittedName>
        <fullName evidence="2">Uncharacterized protein</fullName>
    </submittedName>
</protein>
<feature type="region of interest" description="Disordered" evidence="1">
    <location>
        <begin position="548"/>
        <end position="577"/>
    </location>
</feature>
<sequence length="577" mass="65401">MPFKVNYPRKARRVNLRGFFRMARSEPAMSTADEALAGGDLEMTDDVASDPGQTSTQRHVQAGQDQMIRMPSGDETQTAHALVPGILSGPLPQQVTADTEMVLNEPPIYNVKHPLGIVDYHLYLACIEKGKDATVRRNSLYLYDGTDCEPVAYHNLFEDEIYTANGSGSRPQLLFAVLPIADKGANFSGKHYVLCYDWRLRTFLARSFNWLPGDIRDIWAVWSEGLTVYTITIPRLFSLLQLVFLQRKGKAGEGILSSSPLCRSLQVSDDPGMEMVIATLFIQFAEDFVDVIFIQEDWHKQKFRHQLNKYEDQCRRVLQCASYRAWFAIRSDASMGEKYSHKDDFKRFINDLYTFEQSEEEIAALMQTDVSPDTEWPAPSLEACELIRNQIREQRREAAAESLEKLFAIPDDLPTMESPGQAFERMMTKAGENPTPAASYPPGAPRTPSPRFRHRSTMQECLSPGSPGIVCEAEEDHDGFEVTEYHKIPLELLLRRTLDLLKERPELDSFNNRGRFGTLYTDIGICVRKKSTDKLALAPPLGYENDSWKLTVQSESEPQTDGEADQPRRLLPAPRID</sequence>